<feature type="chain" id="PRO_5003103462" evidence="1">
    <location>
        <begin position="26"/>
        <end position="83"/>
    </location>
</feature>
<dbReference type="KEGG" id="aly:9299744"/>
<evidence type="ECO:0000256" key="1">
    <source>
        <dbReference type="SAM" id="SignalP"/>
    </source>
</evidence>
<dbReference type="STRING" id="81972.D7MP86"/>
<dbReference type="Gramene" id="scaffold_800730.1">
    <property type="protein sequence ID" value="scaffold_800730.1"/>
    <property type="gene ID" value="scaffold_800730.1"/>
</dbReference>
<dbReference type="HOGENOM" id="CLU_180309_0_0_1"/>
<keyword evidence="1" id="KW-0732">Signal</keyword>
<dbReference type="Proteomes" id="UP000008694">
    <property type="component" value="Unassembled WGS sequence"/>
</dbReference>
<dbReference type="PROSITE" id="PS51257">
    <property type="entry name" value="PROKAR_LIPOPROTEIN"/>
    <property type="match status" value="1"/>
</dbReference>
<dbReference type="EMBL" id="GL348720">
    <property type="protein sequence ID" value="EFH41691.1"/>
    <property type="molecule type" value="Genomic_DNA"/>
</dbReference>
<keyword evidence="3" id="KW-1185">Reference proteome</keyword>
<protein>
    <submittedName>
        <fullName evidence="2">Uncharacterized protein</fullName>
    </submittedName>
</protein>
<reference evidence="3" key="1">
    <citation type="journal article" date="2011" name="Nat. Genet.">
        <title>The Arabidopsis lyrata genome sequence and the basis of rapid genome size change.</title>
        <authorList>
            <person name="Hu T.T."/>
            <person name="Pattyn P."/>
            <person name="Bakker E.G."/>
            <person name="Cao J."/>
            <person name="Cheng J.-F."/>
            <person name="Clark R.M."/>
            <person name="Fahlgren N."/>
            <person name="Fawcett J.A."/>
            <person name="Grimwood J."/>
            <person name="Gundlach H."/>
            <person name="Haberer G."/>
            <person name="Hollister J.D."/>
            <person name="Ossowski S."/>
            <person name="Ottilar R.P."/>
            <person name="Salamov A.A."/>
            <person name="Schneeberger K."/>
            <person name="Spannagl M."/>
            <person name="Wang X."/>
            <person name="Yang L."/>
            <person name="Nasrallah M.E."/>
            <person name="Bergelson J."/>
            <person name="Carrington J.C."/>
            <person name="Gaut B.S."/>
            <person name="Schmutz J."/>
            <person name="Mayer K.F.X."/>
            <person name="Van de Peer Y."/>
            <person name="Grigoriev I.V."/>
            <person name="Nordborg M."/>
            <person name="Weigel D."/>
            <person name="Guo Y.-L."/>
        </authorList>
    </citation>
    <scope>NUCLEOTIDE SEQUENCE [LARGE SCALE GENOMIC DNA]</scope>
    <source>
        <strain evidence="3">cv. MN47</strain>
    </source>
</reference>
<dbReference type="AlphaFoldDB" id="D7MP86"/>
<evidence type="ECO:0000313" key="2">
    <source>
        <dbReference type="EMBL" id="EFH41691.1"/>
    </source>
</evidence>
<name>D7MP86_ARALL</name>
<accession>D7MP86</accession>
<proteinExistence type="predicted"/>
<dbReference type="OrthoDB" id="1077907at2759"/>
<sequence length="83" mass="9183">MRTIVLFSTLALLILVLSCASNIKAESLEDHLPPDEHLGLSHATNLIGFCQECAHHCLRKKRVIGDCRKFVCHCSKRTIGVGL</sequence>
<gene>
    <name evidence="2" type="ORF">ARALYDRAFT_917330</name>
</gene>
<feature type="signal peptide" evidence="1">
    <location>
        <begin position="1"/>
        <end position="25"/>
    </location>
</feature>
<organism evidence="3">
    <name type="scientific">Arabidopsis lyrata subsp. lyrata</name>
    <name type="common">Lyre-leaved rock-cress</name>
    <dbReference type="NCBI Taxonomy" id="81972"/>
    <lineage>
        <taxon>Eukaryota</taxon>
        <taxon>Viridiplantae</taxon>
        <taxon>Streptophyta</taxon>
        <taxon>Embryophyta</taxon>
        <taxon>Tracheophyta</taxon>
        <taxon>Spermatophyta</taxon>
        <taxon>Magnoliopsida</taxon>
        <taxon>eudicotyledons</taxon>
        <taxon>Gunneridae</taxon>
        <taxon>Pentapetalae</taxon>
        <taxon>rosids</taxon>
        <taxon>malvids</taxon>
        <taxon>Brassicales</taxon>
        <taxon>Brassicaceae</taxon>
        <taxon>Camelineae</taxon>
        <taxon>Arabidopsis</taxon>
    </lineage>
</organism>
<evidence type="ECO:0000313" key="3">
    <source>
        <dbReference type="Proteomes" id="UP000008694"/>
    </source>
</evidence>